<feature type="region of interest" description="Disordered" evidence="2">
    <location>
        <begin position="1"/>
        <end position="86"/>
    </location>
</feature>
<keyword evidence="6" id="KW-1185">Reference proteome</keyword>
<dbReference type="Gene3D" id="3.40.50.300">
    <property type="entry name" value="P-loop containing nucleotide triphosphate hydrolases"/>
    <property type="match status" value="1"/>
</dbReference>
<keyword evidence="1" id="KW-0175">Coiled coil</keyword>
<evidence type="ECO:0000259" key="3">
    <source>
        <dbReference type="Pfam" id="PF01926"/>
    </source>
</evidence>
<dbReference type="InterPro" id="IPR058519">
    <property type="entry name" value="DUF8206"/>
</dbReference>
<dbReference type="PANTHER" id="PTHR32046:SF11">
    <property type="entry name" value="IMMUNE-ASSOCIATED NUCLEOTIDE-BINDING PROTEIN 10-LIKE"/>
    <property type="match status" value="1"/>
</dbReference>
<dbReference type="EMBL" id="JALNTZ010000004">
    <property type="protein sequence ID" value="KAJ3653442.1"/>
    <property type="molecule type" value="Genomic_DNA"/>
</dbReference>
<comment type="caution">
    <text evidence="5">The sequence shown here is derived from an EMBL/GenBank/DDBJ whole genome shotgun (WGS) entry which is preliminary data.</text>
</comment>
<evidence type="ECO:0000313" key="6">
    <source>
        <dbReference type="Proteomes" id="UP001168821"/>
    </source>
</evidence>
<proteinExistence type="predicted"/>
<dbReference type="PROSITE" id="PS00675">
    <property type="entry name" value="SIGMA54_INTERACT_1"/>
    <property type="match status" value="1"/>
</dbReference>
<dbReference type="GO" id="GO:0005525">
    <property type="term" value="F:GTP binding"/>
    <property type="evidence" value="ECO:0007669"/>
    <property type="project" value="InterPro"/>
</dbReference>
<sequence length="710" mass="80659">MSSTTRNKSFIPKSVKKNVPTTQRGASNRKDAHGELKPSKNKPNAGNKVSKTTHGATSNTVEEKKKGTANEGSKSDSEGFSDGIPHLYTEDNSNTINILLLGETGVGKSTFINSFANYVNSKTFDEAKNKKIVVLIPTQVTVYDANGKMKTITVGKDDNEEQQVGSSATQSVKTYVFPANHRYIRLIDTPGLGDTEGVEKDDQHCEEILAYLDQLNHINAICLLMKPSNERNTVFFQYCVQRILSQFHKSACKNVVFLFTNTKGSDYTPGSTLPILLDLTTKITENISISKTNYFCLDNDPFKQLLALGHKVALSMATMKSCRTSWKFSSQEIRRFVDHVTALEPHDVRHTVSINKTRNLVLELSKPLSDIFQLLQQKIMELQKKEEESKKADLSIYELKKKLYKSTVDLETIRLKYPRLVCTNPSCPKLEKVENMTKFSHNTKCLDRCWIGKINCEKVGHWSLRFCNQIGFFNFICKHCQCSGSEHKNAYYETKIVEKQVVDESVQTTIKSEKEQREELNELIKSLVQEKEELIKEEQFISECAAKFAHFLENNVITTAYDTYREYLNLSLERERSFGSEANSKVVTNLQSALEKHDELIKFLKENKKLQDGEEITAKSIEDDTEKLFKLERMGPKIQEIVDARRKCVQNGIKANFKSVVTKEIPSWFFNKALEAVSYVQNKASELSMFDTQALPRLENGGSTIYSDCH</sequence>
<feature type="domain" description="G" evidence="3">
    <location>
        <begin position="98"/>
        <end position="227"/>
    </location>
</feature>
<dbReference type="InterPro" id="IPR025662">
    <property type="entry name" value="Sigma_54_int_dom_ATP-bd_1"/>
</dbReference>
<feature type="compositionally biased region" description="Basic and acidic residues" evidence="2">
    <location>
        <begin position="28"/>
        <end position="38"/>
    </location>
</feature>
<dbReference type="InterPro" id="IPR027417">
    <property type="entry name" value="P-loop_NTPase"/>
</dbReference>
<dbReference type="SUPFAM" id="SSF52540">
    <property type="entry name" value="P-loop containing nucleoside triphosphate hydrolases"/>
    <property type="match status" value="2"/>
</dbReference>
<dbReference type="InterPro" id="IPR006073">
    <property type="entry name" value="GTP-bd"/>
</dbReference>
<organism evidence="5 6">
    <name type="scientific">Zophobas morio</name>
    <dbReference type="NCBI Taxonomy" id="2755281"/>
    <lineage>
        <taxon>Eukaryota</taxon>
        <taxon>Metazoa</taxon>
        <taxon>Ecdysozoa</taxon>
        <taxon>Arthropoda</taxon>
        <taxon>Hexapoda</taxon>
        <taxon>Insecta</taxon>
        <taxon>Pterygota</taxon>
        <taxon>Neoptera</taxon>
        <taxon>Endopterygota</taxon>
        <taxon>Coleoptera</taxon>
        <taxon>Polyphaga</taxon>
        <taxon>Cucujiformia</taxon>
        <taxon>Tenebrionidae</taxon>
        <taxon>Zophobas</taxon>
    </lineage>
</organism>
<evidence type="ECO:0000259" key="4">
    <source>
        <dbReference type="Pfam" id="PF26633"/>
    </source>
</evidence>
<feature type="coiled-coil region" evidence="1">
    <location>
        <begin position="510"/>
        <end position="537"/>
    </location>
</feature>
<name>A0AA38IGD9_9CUCU</name>
<evidence type="ECO:0000256" key="2">
    <source>
        <dbReference type="SAM" id="MobiDB-lite"/>
    </source>
</evidence>
<dbReference type="AlphaFoldDB" id="A0AA38IGD9"/>
<evidence type="ECO:0008006" key="7">
    <source>
        <dbReference type="Google" id="ProtNLM"/>
    </source>
</evidence>
<accession>A0AA38IGD9</accession>
<dbReference type="Proteomes" id="UP001168821">
    <property type="component" value="Unassembled WGS sequence"/>
</dbReference>
<feature type="compositionally biased region" description="Basic and acidic residues" evidence="2">
    <location>
        <begin position="61"/>
        <end position="77"/>
    </location>
</feature>
<protein>
    <recommendedName>
        <fullName evidence="7">G domain-containing protein</fullName>
    </recommendedName>
</protein>
<dbReference type="Pfam" id="PF26633">
    <property type="entry name" value="DUF8206"/>
    <property type="match status" value="1"/>
</dbReference>
<dbReference type="Pfam" id="PF01926">
    <property type="entry name" value="MMR_HSR1"/>
    <property type="match status" value="1"/>
</dbReference>
<feature type="compositionally biased region" description="Polar residues" evidence="2">
    <location>
        <begin position="41"/>
        <end position="60"/>
    </location>
</feature>
<reference evidence="5" key="1">
    <citation type="journal article" date="2023" name="G3 (Bethesda)">
        <title>Whole genome assemblies of Zophobas morio and Tenebrio molitor.</title>
        <authorList>
            <person name="Kaur S."/>
            <person name="Stinson S.A."/>
            <person name="diCenzo G.C."/>
        </authorList>
    </citation>
    <scope>NUCLEOTIDE SEQUENCE</scope>
    <source>
        <strain evidence="5">QUZm001</strain>
    </source>
</reference>
<gene>
    <name evidence="5" type="ORF">Zmor_012694</name>
</gene>
<evidence type="ECO:0000256" key="1">
    <source>
        <dbReference type="SAM" id="Coils"/>
    </source>
</evidence>
<evidence type="ECO:0000313" key="5">
    <source>
        <dbReference type="EMBL" id="KAJ3653442.1"/>
    </source>
</evidence>
<feature type="domain" description="DUF8206" evidence="4">
    <location>
        <begin position="415"/>
        <end position="493"/>
    </location>
</feature>
<dbReference type="PANTHER" id="PTHR32046">
    <property type="entry name" value="G DOMAIN-CONTAINING PROTEIN"/>
    <property type="match status" value="1"/>
</dbReference>